<protein>
    <recommendedName>
        <fullName evidence="7">Guanylate cyclase activator 2B</fullName>
    </recommendedName>
</protein>
<dbReference type="GO" id="GO:0030250">
    <property type="term" value="F:guanylate cyclase activator activity"/>
    <property type="evidence" value="ECO:0007669"/>
    <property type="project" value="InterPro"/>
</dbReference>
<comment type="function">
    <text evidence="6">Endogenous activator of intestinal guanylate cyclase. It stimulates this enzyme through the same receptor binding region as the heat-stable enterotoxins. May be a potent physiological regulator of intestinal fluid and electrolyte transport. May be an autocrine/paracrine regulator of intestinal salt and water transport.</text>
</comment>
<keyword evidence="3" id="KW-0964">Secreted</keyword>
<feature type="signal peptide" evidence="8">
    <location>
        <begin position="1"/>
        <end position="21"/>
    </location>
</feature>
<accession>A0A8C6Z2C0</accession>
<gene>
    <name evidence="9" type="primary">GUCA2A</name>
</gene>
<dbReference type="GO" id="GO:0005576">
    <property type="term" value="C:extracellular region"/>
    <property type="evidence" value="ECO:0007669"/>
    <property type="project" value="UniProtKB-SubCell"/>
</dbReference>
<comment type="subcellular location">
    <subcellularLocation>
        <location evidence="1">Secreted</location>
    </subcellularLocation>
</comment>
<evidence type="ECO:0000256" key="8">
    <source>
        <dbReference type="SAM" id="SignalP"/>
    </source>
</evidence>
<dbReference type="Pfam" id="PF02058">
    <property type="entry name" value="Guanylin"/>
    <property type="match status" value="1"/>
</dbReference>
<organism evidence="9 10">
    <name type="scientific">Nothoprocta perdicaria</name>
    <name type="common">Chilean tinamou</name>
    <name type="synonym">Crypturus perdicarius</name>
    <dbReference type="NCBI Taxonomy" id="30464"/>
    <lineage>
        <taxon>Eukaryota</taxon>
        <taxon>Metazoa</taxon>
        <taxon>Chordata</taxon>
        <taxon>Craniata</taxon>
        <taxon>Vertebrata</taxon>
        <taxon>Euteleostomi</taxon>
        <taxon>Archelosauria</taxon>
        <taxon>Archosauria</taxon>
        <taxon>Dinosauria</taxon>
        <taxon>Saurischia</taxon>
        <taxon>Theropoda</taxon>
        <taxon>Coelurosauria</taxon>
        <taxon>Aves</taxon>
        <taxon>Palaeognathae</taxon>
        <taxon>Tinamiformes</taxon>
        <taxon>Tinamidae</taxon>
        <taxon>Nothoprocta</taxon>
    </lineage>
</organism>
<proteinExistence type="inferred from homology"/>
<reference evidence="9" key="1">
    <citation type="submission" date="2025-08" db="UniProtKB">
        <authorList>
            <consortium name="Ensembl"/>
        </authorList>
    </citation>
    <scope>IDENTIFICATION</scope>
</reference>
<keyword evidence="5" id="KW-1015">Disulfide bond</keyword>
<evidence type="ECO:0000256" key="6">
    <source>
        <dbReference type="ARBA" id="ARBA00037765"/>
    </source>
</evidence>
<dbReference type="AlphaFoldDB" id="A0A8C6Z2C0"/>
<evidence type="ECO:0000256" key="5">
    <source>
        <dbReference type="ARBA" id="ARBA00023157"/>
    </source>
</evidence>
<evidence type="ECO:0000256" key="2">
    <source>
        <dbReference type="ARBA" id="ARBA00009883"/>
    </source>
</evidence>
<evidence type="ECO:0000313" key="10">
    <source>
        <dbReference type="Proteomes" id="UP000694420"/>
    </source>
</evidence>
<keyword evidence="4 8" id="KW-0732">Signal</keyword>
<evidence type="ECO:0000256" key="4">
    <source>
        <dbReference type="ARBA" id="ARBA00022729"/>
    </source>
</evidence>
<dbReference type="SUPFAM" id="SSF89890">
    <property type="entry name" value="Proguanylin"/>
    <property type="match status" value="1"/>
</dbReference>
<evidence type="ECO:0000256" key="3">
    <source>
        <dbReference type="ARBA" id="ARBA00022525"/>
    </source>
</evidence>
<feature type="chain" id="PRO_5034533844" description="Guanylate cyclase activator 2B" evidence="8">
    <location>
        <begin position="22"/>
        <end position="112"/>
    </location>
</feature>
<evidence type="ECO:0000256" key="7">
    <source>
        <dbReference type="ARBA" id="ARBA00041176"/>
    </source>
</evidence>
<reference evidence="9" key="2">
    <citation type="submission" date="2025-09" db="UniProtKB">
        <authorList>
            <consortium name="Ensembl"/>
        </authorList>
    </citation>
    <scope>IDENTIFICATION</scope>
</reference>
<dbReference type="PANTHER" id="PTHR11318">
    <property type="entry name" value="GUANYLIN FAMILY MEMBER"/>
    <property type="match status" value="1"/>
</dbReference>
<name>A0A8C6Z2C0_NOTPE</name>
<dbReference type="InterPro" id="IPR036382">
    <property type="entry name" value="Guanylin_sf"/>
</dbReference>
<evidence type="ECO:0000256" key="1">
    <source>
        <dbReference type="ARBA" id="ARBA00004613"/>
    </source>
</evidence>
<dbReference type="Proteomes" id="UP000694420">
    <property type="component" value="Unplaced"/>
</dbReference>
<evidence type="ECO:0000313" key="9">
    <source>
        <dbReference type="Ensembl" id="ENSNPEP00000005741.1"/>
    </source>
</evidence>
<sequence>MKGLLGFTVLVLLSLVHSSCAVYVQVSFSALLVLHDGDLKFSLESVKKLKELMDKSRDINPRMKSIWVPCEEKDLPEEFRSVCERKDAPVVFGRLKIDLCEICVNAACAGCL</sequence>
<keyword evidence="10" id="KW-1185">Reference proteome</keyword>
<dbReference type="Gene3D" id="3.90.1450.10">
    <property type="entry name" value="Guanylin"/>
    <property type="match status" value="1"/>
</dbReference>
<comment type="similarity">
    <text evidence="2">Belongs to the guanylin family.</text>
</comment>
<dbReference type="Ensembl" id="ENSNPET00000005886.1">
    <property type="protein sequence ID" value="ENSNPEP00000005741.1"/>
    <property type="gene ID" value="ENSNPEG00000004335.1"/>
</dbReference>
<dbReference type="PANTHER" id="PTHR11318:SF4">
    <property type="entry name" value="GUANYLATE CYCLASE ACTIVATOR 2B"/>
    <property type="match status" value="1"/>
</dbReference>
<dbReference type="InterPro" id="IPR000879">
    <property type="entry name" value="Guanylin"/>
</dbReference>